<keyword evidence="4 7" id="KW-0472">Membrane</keyword>
<evidence type="ECO:0000256" key="1">
    <source>
        <dbReference type="ARBA" id="ARBA00022475"/>
    </source>
</evidence>
<dbReference type="Gene3D" id="3.30.1490.480">
    <property type="entry name" value="Endolytic murein transglycosylase"/>
    <property type="match status" value="1"/>
</dbReference>
<dbReference type="Proteomes" id="UP001239019">
    <property type="component" value="Unassembled WGS sequence"/>
</dbReference>
<evidence type="ECO:0000256" key="5">
    <source>
        <dbReference type="ARBA" id="ARBA00023239"/>
    </source>
</evidence>
<evidence type="ECO:0000313" key="9">
    <source>
        <dbReference type="Proteomes" id="UP001239019"/>
    </source>
</evidence>
<dbReference type="Gene3D" id="3.30.160.60">
    <property type="entry name" value="Classic Zinc Finger"/>
    <property type="match status" value="1"/>
</dbReference>
<evidence type="ECO:0000256" key="2">
    <source>
        <dbReference type="ARBA" id="ARBA00022692"/>
    </source>
</evidence>
<comment type="function">
    <text evidence="7">Functions as a peptidoglycan terminase that cleaves nascent peptidoglycan strands endolytically to terminate their elongation.</text>
</comment>
<protein>
    <recommendedName>
        <fullName evidence="7">Endolytic murein transglycosylase</fullName>
        <ecNumber evidence="7">4.2.2.29</ecNumber>
    </recommendedName>
    <alternativeName>
        <fullName evidence="7">Peptidoglycan lytic transglycosylase</fullName>
    </alternativeName>
    <alternativeName>
        <fullName evidence="7">Peptidoglycan polymerization terminase</fullName>
    </alternativeName>
</protein>
<comment type="catalytic activity">
    <reaction evidence="7">
        <text>a peptidoglycan chain = a peptidoglycan chain with N-acetyl-1,6-anhydromuramyl-[peptide] at the reducing end + a peptidoglycan chain with N-acetylglucosamine at the non-reducing end.</text>
        <dbReference type="EC" id="4.2.2.29"/>
    </reaction>
</comment>
<sequence length="349" mass="39855">MSLATIRRGIFLLLTLMMIGAAVAAFWAWQQWQAVTTTPLAVDEAEYLQVDRGRSLISVMRELESRGLIQDADRVRYWSRITGEGRAIRAGEYRLEPGMTVPDLVSRMDRGEVVLHRLTLVEGWTFRQFREALANHDAVQSTLDGVADEEIMAVLGYPEMHPEGWFLPETYSFPRGTSDREILQRAHQSMREALEAIWQDRDGGLPFDTPYEALILASIIERETGQYGERRKVAGVFVRRLREGMRLQTDPTVIYGLPEGEYQGRLRYRHLRTDTPYNTYTRHGLTPTPIAMPGRASLEAAVQPLVGEYLYFVSRNDGTHHFSATLREHNRAVRKYQLGEEIDLGNGND</sequence>
<keyword evidence="5 7" id="KW-0456">Lyase</keyword>
<organism evidence="8 9">
    <name type="scientific">Natronospira bacteriovora</name>
    <dbReference type="NCBI Taxonomy" id="3069753"/>
    <lineage>
        <taxon>Bacteria</taxon>
        <taxon>Pseudomonadati</taxon>
        <taxon>Pseudomonadota</taxon>
        <taxon>Gammaproteobacteria</taxon>
        <taxon>Natronospirales</taxon>
        <taxon>Natronospiraceae</taxon>
        <taxon>Natronospira</taxon>
    </lineage>
</organism>
<dbReference type="PANTHER" id="PTHR30518:SF2">
    <property type="entry name" value="ENDOLYTIC MUREIN TRANSGLYCOSYLASE"/>
    <property type="match status" value="1"/>
</dbReference>
<keyword evidence="1 7" id="KW-1003">Cell membrane</keyword>
<dbReference type="InterPro" id="IPR003770">
    <property type="entry name" value="MLTG-like"/>
</dbReference>
<evidence type="ECO:0000256" key="3">
    <source>
        <dbReference type="ARBA" id="ARBA00022989"/>
    </source>
</evidence>
<keyword evidence="2 7" id="KW-0812">Transmembrane</keyword>
<keyword evidence="7" id="KW-0997">Cell inner membrane</keyword>
<comment type="similarity">
    <text evidence="7">Belongs to the transglycosylase MltG family.</text>
</comment>
<reference evidence="8 9" key="1">
    <citation type="submission" date="2023-08" db="EMBL/GenBank/DDBJ databases">
        <title>Whole-genome sequencing of halo(alkali)philic microorganisms from hypersaline lakes.</title>
        <authorList>
            <person name="Sorokin D.Y."/>
            <person name="Abbas B."/>
            <person name="Merkel A.Y."/>
        </authorList>
    </citation>
    <scope>NUCLEOTIDE SEQUENCE [LARGE SCALE GENOMIC DNA]</scope>
    <source>
        <strain evidence="8 9">AB-CW4</strain>
    </source>
</reference>
<comment type="subcellular location">
    <subcellularLocation>
        <location evidence="7">Cell inner membrane</location>
        <topology evidence="7">Single-pass membrane protein</topology>
    </subcellularLocation>
</comment>
<dbReference type="EMBL" id="JAVDDT010000002">
    <property type="protein sequence ID" value="MDQ2069258.1"/>
    <property type="molecule type" value="Genomic_DNA"/>
</dbReference>
<comment type="caution">
    <text evidence="8">The sequence shown here is derived from an EMBL/GenBank/DDBJ whole genome shotgun (WGS) entry which is preliminary data.</text>
</comment>
<gene>
    <name evidence="7 8" type="primary">mltG</name>
    <name evidence="8" type="ORF">RBH19_05190</name>
</gene>
<dbReference type="RefSeq" id="WP_306727743.1">
    <property type="nucleotide sequence ID" value="NZ_JAVDDT010000002.1"/>
</dbReference>
<dbReference type="EC" id="4.2.2.29" evidence="7"/>
<evidence type="ECO:0000256" key="4">
    <source>
        <dbReference type="ARBA" id="ARBA00023136"/>
    </source>
</evidence>
<evidence type="ECO:0000256" key="6">
    <source>
        <dbReference type="ARBA" id="ARBA00023316"/>
    </source>
</evidence>
<keyword evidence="3 7" id="KW-1133">Transmembrane helix</keyword>
<dbReference type="CDD" id="cd08010">
    <property type="entry name" value="MltG_like"/>
    <property type="match status" value="1"/>
</dbReference>
<dbReference type="NCBIfam" id="TIGR00247">
    <property type="entry name" value="endolytic transglycosylase MltG"/>
    <property type="match status" value="1"/>
</dbReference>
<feature type="site" description="Important for catalytic activity" evidence="7">
    <location>
        <position position="223"/>
    </location>
</feature>
<keyword evidence="6 7" id="KW-0961">Cell wall biogenesis/degradation</keyword>
<evidence type="ECO:0000313" key="8">
    <source>
        <dbReference type="EMBL" id="MDQ2069258.1"/>
    </source>
</evidence>
<accession>A0ABU0W5F9</accession>
<evidence type="ECO:0000256" key="7">
    <source>
        <dbReference type="HAMAP-Rule" id="MF_02065"/>
    </source>
</evidence>
<dbReference type="HAMAP" id="MF_02065">
    <property type="entry name" value="MltG"/>
    <property type="match status" value="1"/>
</dbReference>
<name>A0ABU0W5F9_9GAMM</name>
<keyword evidence="9" id="KW-1185">Reference proteome</keyword>
<dbReference type="PANTHER" id="PTHR30518">
    <property type="entry name" value="ENDOLYTIC MUREIN TRANSGLYCOSYLASE"/>
    <property type="match status" value="1"/>
</dbReference>
<dbReference type="Pfam" id="PF02618">
    <property type="entry name" value="YceG"/>
    <property type="match status" value="1"/>
</dbReference>
<proteinExistence type="inferred from homology"/>
<feature type="transmembrane region" description="Helical" evidence="7">
    <location>
        <begin position="9"/>
        <end position="29"/>
    </location>
</feature>